<feature type="compositionally biased region" description="Pro residues" evidence="1">
    <location>
        <begin position="29"/>
        <end position="48"/>
    </location>
</feature>
<dbReference type="EMBL" id="SGPL01000072">
    <property type="protein sequence ID" value="THH18564.1"/>
    <property type="molecule type" value="Genomic_DNA"/>
</dbReference>
<proteinExistence type="predicted"/>
<comment type="caution">
    <text evidence="2">The sequence shown here is derived from an EMBL/GenBank/DDBJ whole genome shotgun (WGS) entry which is preliminary data.</text>
</comment>
<dbReference type="AlphaFoldDB" id="A0A4S4M0Q2"/>
<feature type="region of interest" description="Disordered" evidence="1">
    <location>
        <begin position="27"/>
        <end position="48"/>
    </location>
</feature>
<evidence type="ECO:0000256" key="1">
    <source>
        <dbReference type="SAM" id="MobiDB-lite"/>
    </source>
</evidence>
<sequence length="169" mass="19201">MSYNIFGKAAETVDFGGEADYAGYEWFKDPPPQRPEPPPAPAPAPPPLPSVIEQNEMFDYALKAAPNVLYGRFKQYGQLGVLGWCSEFSEMIDSIKTLGLQGNMFVSTRTQALRTCEEILRLDLDIKMQIIIIHLSAQIARLRRFLDAERQWNDYPIPDFPMDPQAYGR</sequence>
<evidence type="ECO:0000313" key="2">
    <source>
        <dbReference type="EMBL" id="THH18564.1"/>
    </source>
</evidence>
<keyword evidence="3" id="KW-1185">Reference proteome</keyword>
<dbReference type="Proteomes" id="UP000310158">
    <property type="component" value="Unassembled WGS sequence"/>
</dbReference>
<evidence type="ECO:0000313" key="3">
    <source>
        <dbReference type="Proteomes" id="UP000310158"/>
    </source>
</evidence>
<reference evidence="2 3" key="1">
    <citation type="submission" date="2019-02" db="EMBL/GenBank/DDBJ databases">
        <title>Genome sequencing of the rare red list fungi Bondarzewia mesenterica.</title>
        <authorList>
            <person name="Buettner E."/>
            <person name="Kellner H."/>
        </authorList>
    </citation>
    <scope>NUCLEOTIDE SEQUENCE [LARGE SCALE GENOMIC DNA]</scope>
    <source>
        <strain evidence="2 3">DSM 108281</strain>
    </source>
</reference>
<name>A0A4S4M0Q2_9AGAM</name>
<dbReference type="OrthoDB" id="2626014at2759"/>
<organism evidence="2 3">
    <name type="scientific">Bondarzewia mesenterica</name>
    <dbReference type="NCBI Taxonomy" id="1095465"/>
    <lineage>
        <taxon>Eukaryota</taxon>
        <taxon>Fungi</taxon>
        <taxon>Dikarya</taxon>
        <taxon>Basidiomycota</taxon>
        <taxon>Agaricomycotina</taxon>
        <taxon>Agaricomycetes</taxon>
        <taxon>Russulales</taxon>
        <taxon>Bondarzewiaceae</taxon>
        <taxon>Bondarzewia</taxon>
    </lineage>
</organism>
<gene>
    <name evidence="2" type="ORF">EW146_g2448</name>
</gene>
<accession>A0A4S4M0Q2</accession>
<protein>
    <submittedName>
        <fullName evidence="2">Uncharacterized protein</fullName>
    </submittedName>
</protein>